<protein>
    <recommendedName>
        <fullName evidence="13">Early light-induced protein</fullName>
    </recommendedName>
</protein>
<dbReference type="GO" id="GO:0009507">
    <property type="term" value="C:chloroplast"/>
    <property type="evidence" value="ECO:0007669"/>
    <property type="project" value="UniProtKB-SubCell"/>
</dbReference>
<evidence type="ECO:0000256" key="10">
    <source>
        <dbReference type="SAM" id="Phobius"/>
    </source>
</evidence>
<evidence type="ECO:0000256" key="2">
    <source>
        <dbReference type="ARBA" id="ARBA00004229"/>
    </source>
</evidence>
<keyword evidence="7 10" id="KW-0472">Membrane</keyword>
<gene>
    <name evidence="11" type="ORF">R1sor_024400</name>
</gene>
<evidence type="ECO:0000256" key="8">
    <source>
        <dbReference type="ARBA" id="ARBA00037956"/>
    </source>
</evidence>
<evidence type="ECO:0000313" key="12">
    <source>
        <dbReference type="Proteomes" id="UP001633002"/>
    </source>
</evidence>
<evidence type="ECO:0000256" key="5">
    <source>
        <dbReference type="ARBA" id="ARBA00022692"/>
    </source>
</evidence>
<sequence length="245" mass="27141">MATMLSATSCRIASPSSLLGKSCKPGTELNRIQGLPQLLSTRRRLSTTKLIVHASQQQEKSGPRPPLSAQQQKGNVEPPLPGTKVDVTEEQVKKNEQEEPLRVFDQTAAGRYFRPESERRPEMGNNQFPDVMRFDGPAPETINGRLAMLGITWAFAAEIMGGQSVVQQVVNGTGLIWFLVVAPIFIWASFVPIFGWNESPDSRKFGPFNAKAERWNGRAAMIGFLSLIITEQVFVHGPLFGFLHH</sequence>
<comment type="subcellular location">
    <subcellularLocation>
        <location evidence="1">Membrane</location>
        <topology evidence="1">Multi-pass membrane protein</topology>
    </subcellularLocation>
    <subcellularLocation>
        <location evidence="2">Plastid</location>
        <location evidence="2">Chloroplast</location>
    </subcellularLocation>
</comment>
<evidence type="ECO:0000256" key="3">
    <source>
        <dbReference type="ARBA" id="ARBA00022528"/>
    </source>
</evidence>
<organism evidence="11 12">
    <name type="scientific">Riccia sorocarpa</name>
    <dbReference type="NCBI Taxonomy" id="122646"/>
    <lineage>
        <taxon>Eukaryota</taxon>
        <taxon>Viridiplantae</taxon>
        <taxon>Streptophyta</taxon>
        <taxon>Embryophyta</taxon>
        <taxon>Marchantiophyta</taxon>
        <taxon>Marchantiopsida</taxon>
        <taxon>Marchantiidae</taxon>
        <taxon>Marchantiales</taxon>
        <taxon>Ricciaceae</taxon>
        <taxon>Riccia</taxon>
    </lineage>
</organism>
<keyword evidence="5 10" id="KW-0812">Transmembrane</keyword>
<evidence type="ECO:0000256" key="6">
    <source>
        <dbReference type="ARBA" id="ARBA00022989"/>
    </source>
</evidence>
<dbReference type="EMBL" id="JBJQOH010000007">
    <property type="protein sequence ID" value="KAL3681444.1"/>
    <property type="molecule type" value="Genomic_DNA"/>
</dbReference>
<evidence type="ECO:0008006" key="13">
    <source>
        <dbReference type="Google" id="ProtNLM"/>
    </source>
</evidence>
<name>A0ABD3GUE2_9MARC</name>
<keyword evidence="6 10" id="KW-1133">Transmembrane helix</keyword>
<dbReference type="GO" id="GO:0016020">
    <property type="term" value="C:membrane"/>
    <property type="evidence" value="ECO:0007669"/>
    <property type="project" value="UniProtKB-SubCell"/>
</dbReference>
<dbReference type="SUPFAM" id="SSF103511">
    <property type="entry name" value="Chlorophyll a-b binding protein"/>
    <property type="match status" value="1"/>
</dbReference>
<evidence type="ECO:0000313" key="11">
    <source>
        <dbReference type="EMBL" id="KAL3681444.1"/>
    </source>
</evidence>
<dbReference type="Proteomes" id="UP001633002">
    <property type="component" value="Unassembled WGS sequence"/>
</dbReference>
<dbReference type="AlphaFoldDB" id="A0ABD3GUE2"/>
<keyword evidence="4" id="KW-0934">Plastid</keyword>
<feature type="region of interest" description="Disordered" evidence="9">
    <location>
        <begin position="53"/>
        <end position="85"/>
    </location>
</feature>
<dbReference type="InterPro" id="IPR022796">
    <property type="entry name" value="Chloroa_b-bind"/>
</dbReference>
<keyword evidence="3" id="KW-0150">Chloroplast</keyword>
<feature type="transmembrane region" description="Helical" evidence="10">
    <location>
        <begin position="215"/>
        <end position="235"/>
    </location>
</feature>
<reference evidence="11 12" key="1">
    <citation type="submission" date="2024-09" db="EMBL/GenBank/DDBJ databases">
        <title>Chromosome-scale assembly of Riccia sorocarpa.</title>
        <authorList>
            <person name="Paukszto L."/>
        </authorList>
    </citation>
    <scope>NUCLEOTIDE SEQUENCE [LARGE SCALE GENOMIC DNA]</scope>
    <source>
        <strain evidence="11">LP-2024</strain>
        <tissue evidence="11">Aerial parts of the thallus</tissue>
    </source>
</reference>
<evidence type="ECO:0000256" key="9">
    <source>
        <dbReference type="SAM" id="MobiDB-lite"/>
    </source>
</evidence>
<dbReference type="Pfam" id="PF00504">
    <property type="entry name" value="Chloroa_b-bind"/>
    <property type="match status" value="1"/>
</dbReference>
<evidence type="ECO:0000256" key="4">
    <source>
        <dbReference type="ARBA" id="ARBA00022640"/>
    </source>
</evidence>
<dbReference type="PANTHER" id="PTHR14154">
    <property type="entry name" value="UPF0041 BRAIN PROTEIN 44-RELATED"/>
    <property type="match status" value="1"/>
</dbReference>
<proteinExistence type="inferred from homology"/>
<comment type="similarity">
    <text evidence="8">Belongs to the ELIP/psbS family.</text>
</comment>
<evidence type="ECO:0000256" key="7">
    <source>
        <dbReference type="ARBA" id="ARBA00023136"/>
    </source>
</evidence>
<feature type="transmembrane region" description="Helical" evidence="10">
    <location>
        <begin position="174"/>
        <end position="194"/>
    </location>
</feature>
<keyword evidence="12" id="KW-1185">Reference proteome</keyword>
<accession>A0ABD3GUE2</accession>
<comment type="caution">
    <text evidence="11">The sequence shown here is derived from an EMBL/GenBank/DDBJ whole genome shotgun (WGS) entry which is preliminary data.</text>
</comment>
<evidence type="ECO:0000256" key="1">
    <source>
        <dbReference type="ARBA" id="ARBA00004141"/>
    </source>
</evidence>